<dbReference type="SUPFAM" id="SSF53328">
    <property type="entry name" value="Formyltransferase"/>
    <property type="match status" value="1"/>
</dbReference>
<feature type="domain" description="Formyl transferase N-terminal" evidence="5">
    <location>
        <begin position="7"/>
        <end position="175"/>
    </location>
</feature>
<comment type="pathway">
    <text evidence="1">Purine metabolism; IMP biosynthesis via de novo pathway; N(2)-formyl-N(1)-(5-phospho-D-ribosyl)glycinamide from N(1)-(5-phospho-D-ribosyl)glycinamide (10-formyl THF route): step 1/1.</text>
</comment>
<dbReference type="InterPro" id="IPR002376">
    <property type="entry name" value="Formyl_transf_N"/>
</dbReference>
<dbReference type="PANTHER" id="PTHR43369:SF2">
    <property type="entry name" value="PHOSPHORIBOSYLGLYCINAMIDE FORMYLTRANSFERASE"/>
    <property type="match status" value="1"/>
</dbReference>
<accession>A0A1F7HTZ0</accession>
<evidence type="ECO:0000256" key="1">
    <source>
        <dbReference type="ARBA" id="ARBA00005054"/>
    </source>
</evidence>
<reference evidence="6 7" key="1">
    <citation type="journal article" date="2016" name="Nat. Commun.">
        <title>Thousands of microbial genomes shed light on interconnected biogeochemical processes in an aquifer system.</title>
        <authorList>
            <person name="Anantharaman K."/>
            <person name="Brown C.T."/>
            <person name="Hug L.A."/>
            <person name="Sharon I."/>
            <person name="Castelle C.J."/>
            <person name="Probst A.J."/>
            <person name="Thomas B.C."/>
            <person name="Singh A."/>
            <person name="Wilkins M.J."/>
            <person name="Karaoz U."/>
            <person name="Brodie E.L."/>
            <person name="Williams K.H."/>
            <person name="Hubbard S.S."/>
            <person name="Banfield J.F."/>
        </authorList>
    </citation>
    <scope>NUCLEOTIDE SEQUENCE [LARGE SCALE GENOMIC DNA]</scope>
</reference>
<evidence type="ECO:0000313" key="6">
    <source>
        <dbReference type="EMBL" id="OGK34627.1"/>
    </source>
</evidence>
<dbReference type="GO" id="GO:0004644">
    <property type="term" value="F:phosphoribosylglycinamide formyltransferase activity"/>
    <property type="evidence" value="ECO:0007669"/>
    <property type="project" value="UniProtKB-EC"/>
</dbReference>
<dbReference type="GO" id="GO:0006189">
    <property type="term" value="P:'de novo' IMP biosynthetic process"/>
    <property type="evidence" value="ECO:0007669"/>
    <property type="project" value="TreeGrafter"/>
</dbReference>
<evidence type="ECO:0000256" key="3">
    <source>
        <dbReference type="ARBA" id="ARBA00022679"/>
    </source>
</evidence>
<dbReference type="Pfam" id="PF00551">
    <property type="entry name" value="Formyl_trans_N"/>
    <property type="match status" value="1"/>
</dbReference>
<comment type="caution">
    <text evidence="6">The sequence shown here is derived from an EMBL/GenBank/DDBJ whole genome shotgun (WGS) entry which is preliminary data.</text>
</comment>
<evidence type="ECO:0000256" key="4">
    <source>
        <dbReference type="ARBA" id="ARBA00022755"/>
    </source>
</evidence>
<dbReference type="InterPro" id="IPR036477">
    <property type="entry name" value="Formyl_transf_N_sf"/>
</dbReference>
<dbReference type="EC" id="2.1.2.2" evidence="2"/>
<name>A0A1F7HTZ0_9BACT</name>
<protein>
    <recommendedName>
        <fullName evidence="2">phosphoribosylglycinamide formyltransferase 1</fullName>
        <ecNumber evidence="2">2.1.2.2</ecNumber>
    </recommendedName>
</protein>
<evidence type="ECO:0000256" key="2">
    <source>
        <dbReference type="ARBA" id="ARBA00012254"/>
    </source>
</evidence>
<evidence type="ECO:0000313" key="7">
    <source>
        <dbReference type="Proteomes" id="UP000178853"/>
    </source>
</evidence>
<proteinExistence type="predicted"/>
<dbReference type="GO" id="GO:0005737">
    <property type="term" value="C:cytoplasm"/>
    <property type="evidence" value="ECO:0007669"/>
    <property type="project" value="TreeGrafter"/>
</dbReference>
<keyword evidence="4" id="KW-0658">Purine biosynthesis</keyword>
<dbReference type="AlphaFoldDB" id="A0A1F7HTZ0"/>
<organism evidence="6 7">
    <name type="scientific">Candidatus Roizmanbacteria bacterium RIFCSPHIGHO2_12_FULL_39_8</name>
    <dbReference type="NCBI Taxonomy" id="1802050"/>
    <lineage>
        <taxon>Bacteria</taxon>
        <taxon>Candidatus Roizmaniibacteriota</taxon>
    </lineage>
</organism>
<dbReference type="Proteomes" id="UP000178853">
    <property type="component" value="Unassembled WGS sequence"/>
</dbReference>
<gene>
    <name evidence="6" type="ORF">A3F60_01675</name>
</gene>
<dbReference type="PANTHER" id="PTHR43369">
    <property type="entry name" value="PHOSPHORIBOSYLGLYCINAMIDE FORMYLTRANSFERASE"/>
    <property type="match status" value="1"/>
</dbReference>
<sequence>MKKRPLKIAILISGGGTTMESILKAGFYGELKNMIDPALIISSRPNAGGIEKARKLGIAAKNIAIVRFNKNLIASFSQKLLRILKKFDIDLISQNGWLPLTPESIIKEYHGRIINQHPGPLDPGRGYDFGGKYMYGLRVICARLAYAWLTGSDFWTEATTHLVTRSFDEGDLLSTIRLQFEPVPHAMRLSELTQERKKLKELTQIIQQKLLPLEHQNVIITLKKFYQKKINGYRRAKALVPKENYEVLKQAKELAVQLFPDG</sequence>
<evidence type="ECO:0000259" key="5">
    <source>
        <dbReference type="Pfam" id="PF00551"/>
    </source>
</evidence>
<dbReference type="Gene3D" id="3.40.50.170">
    <property type="entry name" value="Formyl transferase, N-terminal domain"/>
    <property type="match status" value="1"/>
</dbReference>
<keyword evidence="3" id="KW-0808">Transferase</keyword>
<dbReference type="EMBL" id="MGAA01000082">
    <property type="protein sequence ID" value="OGK34627.1"/>
    <property type="molecule type" value="Genomic_DNA"/>
</dbReference>